<comment type="subcellular location">
    <subcellularLocation>
        <location evidence="1">Membrane</location>
        <topology evidence="1">Multi-pass membrane protein</topology>
    </subcellularLocation>
</comment>
<keyword evidence="3 5" id="KW-1133">Transmembrane helix</keyword>
<proteinExistence type="predicted"/>
<gene>
    <name evidence="6" type="ORF">GCL60_06475</name>
</gene>
<dbReference type="Proteomes" id="UP000437748">
    <property type="component" value="Unassembled WGS sequence"/>
</dbReference>
<dbReference type="InterPro" id="IPR023380">
    <property type="entry name" value="DsbB-like_sf"/>
</dbReference>
<reference evidence="6 7" key="1">
    <citation type="submission" date="2019-10" db="EMBL/GenBank/DDBJ databases">
        <title>New species of Slilvanegrellaceae.</title>
        <authorList>
            <person name="Pitt A."/>
            <person name="Hahn M.W."/>
        </authorList>
    </citation>
    <scope>NUCLEOTIDE SEQUENCE [LARGE SCALE GENOMIC DNA]</scope>
    <source>
        <strain evidence="6 7">SP-Ram-0.45-NSY-1</strain>
    </source>
</reference>
<feature type="transmembrane region" description="Helical" evidence="5">
    <location>
        <begin position="146"/>
        <end position="168"/>
    </location>
</feature>
<dbReference type="Pfam" id="PF02600">
    <property type="entry name" value="DsbB"/>
    <property type="match status" value="1"/>
</dbReference>
<dbReference type="Gene3D" id="1.20.1550.10">
    <property type="entry name" value="DsbB-like"/>
    <property type="match status" value="1"/>
</dbReference>
<evidence type="ECO:0000313" key="6">
    <source>
        <dbReference type="EMBL" id="KAB8039902.1"/>
    </source>
</evidence>
<dbReference type="RefSeq" id="WP_153419503.1">
    <property type="nucleotide sequence ID" value="NZ_WFLM01000002.1"/>
</dbReference>
<keyword evidence="4 5" id="KW-0472">Membrane</keyword>
<feature type="transmembrane region" description="Helical" evidence="5">
    <location>
        <begin position="39"/>
        <end position="57"/>
    </location>
</feature>
<comment type="caution">
    <text evidence="6">The sequence shown here is derived from an EMBL/GenBank/DDBJ whole genome shotgun (WGS) entry which is preliminary data.</text>
</comment>
<dbReference type="OrthoDB" id="3711263at2"/>
<evidence type="ECO:0000256" key="4">
    <source>
        <dbReference type="ARBA" id="ARBA00023136"/>
    </source>
</evidence>
<dbReference type="GO" id="GO:0016020">
    <property type="term" value="C:membrane"/>
    <property type="evidence" value="ECO:0007669"/>
    <property type="project" value="UniProtKB-SubCell"/>
</dbReference>
<dbReference type="EMBL" id="WFLM01000002">
    <property type="protein sequence ID" value="KAB8039902.1"/>
    <property type="molecule type" value="Genomic_DNA"/>
</dbReference>
<feature type="transmembrane region" description="Helical" evidence="5">
    <location>
        <begin position="7"/>
        <end position="27"/>
    </location>
</feature>
<evidence type="ECO:0000256" key="5">
    <source>
        <dbReference type="SAM" id="Phobius"/>
    </source>
</evidence>
<organism evidence="6 7">
    <name type="scientific">Silvanigrella paludirubra</name>
    <dbReference type="NCBI Taxonomy" id="2499159"/>
    <lineage>
        <taxon>Bacteria</taxon>
        <taxon>Pseudomonadati</taxon>
        <taxon>Bdellovibrionota</taxon>
        <taxon>Oligoflexia</taxon>
        <taxon>Silvanigrellales</taxon>
        <taxon>Silvanigrellaceae</taxon>
        <taxon>Silvanigrella</taxon>
    </lineage>
</organism>
<evidence type="ECO:0000256" key="1">
    <source>
        <dbReference type="ARBA" id="ARBA00004141"/>
    </source>
</evidence>
<protein>
    <submittedName>
        <fullName evidence="6">Disulfide bond formation protein B</fullName>
    </submittedName>
</protein>
<keyword evidence="7" id="KW-1185">Reference proteome</keyword>
<sequence length="171" mass="18996">MKNIEKNLNCFFILALCSMILGAFIYQFIYKEAPCPLCLLQRLGMIAIICAGLLNLKFGIKPKFYALALIGALSGAAVSIRQILLHIAPNSTPFGSPMMGLSLYTWAFITFVVSIIGVSFLLFLYDPKKHQNSEKVIMNKLTKFTFAFAFIIVSSNLIYTLFHCGLGFCEG</sequence>
<dbReference type="AlphaFoldDB" id="A0A6N6VYC1"/>
<name>A0A6N6VYC1_9BACT</name>
<accession>A0A6N6VYC1</accession>
<evidence type="ECO:0000256" key="3">
    <source>
        <dbReference type="ARBA" id="ARBA00022989"/>
    </source>
</evidence>
<dbReference type="GO" id="GO:0006457">
    <property type="term" value="P:protein folding"/>
    <property type="evidence" value="ECO:0007669"/>
    <property type="project" value="InterPro"/>
</dbReference>
<keyword evidence="2 5" id="KW-0812">Transmembrane</keyword>
<dbReference type="GO" id="GO:0015035">
    <property type="term" value="F:protein-disulfide reductase activity"/>
    <property type="evidence" value="ECO:0007669"/>
    <property type="project" value="InterPro"/>
</dbReference>
<dbReference type="InterPro" id="IPR003752">
    <property type="entry name" value="DiS_bond_form_DsbB/BdbC"/>
</dbReference>
<evidence type="ECO:0000313" key="7">
    <source>
        <dbReference type="Proteomes" id="UP000437748"/>
    </source>
</evidence>
<feature type="transmembrane region" description="Helical" evidence="5">
    <location>
        <begin position="104"/>
        <end position="125"/>
    </location>
</feature>
<dbReference type="SUPFAM" id="SSF158442">
    <property type="entry name" value="DsbB-like"/>
    <property type="match status" value="1"/>
</dbReference>
<feature type="transmembrane region" description="Helical" evidence="5">
    <location>
        <begin position="64"/>
        <end position="84"/>
    </location>
</feature>
<evidence type="ECO:0000256" key="2">
    <source>
        <dbReference type="ARBA" id="ARBA00022692"/>
    </source>
</evidence>